<dbReference type="KEGG" id="loi:92363948"/>
<evidence type="ECO:0000313" key="10">
    <source>
        <dbReference type="Proteomes" id="UP000674143"/>
    </source>
</evidence>
<dbReference type="GO" id="GO:0015031">
    <property type="term" value="P:protein transport"/>
    <property type="evidence" value="ECO:0007669"/>
    <property type="project" value="UniProtKB-KW"/>
</dbReference>
<dbReference type="GeneID" id="92363948"/>
<dbReference type="GO" id="GO:0017119">
    <property type="term" value="C:Golgi transport complex"/>
    <property type="evidence" value="ECO:0007669"/>
    <property type="project" value="InterPro"/>
</dbReference>
<dbReference type="RefSeq" id="XP_067066212.1">
    <property type="nucleotide sequence ID" value="XM_067210014.1"/>
</dbReference>
<evidence type="ECO:0000256" key="6">
    <source>
        <dbReference type="ARBA" id="ARBA00023034"/>
    </source>
</evidence>
<accession>A0A836KV04</accession>
<comment type="subcellular location">
    <subcellularLocation>
        <location evidence="1">Golgi apparatus membrane</location>
        <topology evidence="1">Peripheral membrane protein</topology>
    </subcellularLocation>
</comment>
<dbReference type="Proteomes" id="UP000674143">
    <property type="component" value="Unassembled WGS sequence"/>
</dbReference>
<comment type="similarity">
    <text evidence="2">Belongs to the COG1 family.</text>
</comment>
<evidence type="ECO:0000313" key="9">
    <source>
        <dbReference type="EMBL" id="KAG5488164.1"/>
    </source>
</evidence>
<sequence length="1976" mass="205082">MEEAAQEVRRILRQNDVEEALHYLSTVTRSIEANQHDLRAIIGNSYRDLLNACDGVVGMEQDCADILTIEEAIERVGAAHDIDSRGNTEVDAEPLLPPSWFSERLRRQRRAAAAAVTTTNRSHNASFATPSRRSATKGYTVTNGGRRGERTRDAEAAAATAADAAAAAREGYDVNTKRTKLHPALALPIVELPLPYVVPADTNIRGSPHSAVVDEDTSTGTLAAQRMRLGDELQALHLDYMTLAAATVSMAEGTAAVDAELRSLLANSSMLASLSLPAHQHGEVPDSLDACCTVRAASDRVAGDAAIQKKREDILCALERDLPLLRLARRLSRVQASLRVYAGGSDGVRSSACAGDAATASSAALAGLSANRMSLAKRPPSWVAGFERRAATLEVRLVKLILQRLRRAAHSYAWLAEQRTRFVRQSPKHFSGAESAQSSAAAKAMRAAENRFLLYVWVIFAQCHGAVRALRDSPTLVNALVACVPGAALPVKRALLPAIQDTAPAASSAANMSLDSAANALFHLASGDVRTIVSVVMHGATPLASARAGLTAGDTVLSCAADPCRMLLAFLAVLLLRESQLSAMRWAAATPSCLSAVSPSTVAHPETVADASSQSSSFFPDDRVGTQSTVAAASGKLDCSRSEGDVALLSPSTAPPEPSVFATATHLSAVGLAAAAAGSSGTPTTTTVTAGNGIPNTAWALRCFSGLSYLLRAFADYVDLVQAASVAVPSAPEALDEETIVLRLLQGVCLAEEAASEDQLWPADHSSGVAVGKLQDAEQSLFTPPIHTAGARSLDELLQWRLRNAGGCVVASSAAEDSSSTPLVSLTATDASVLSPLVGCNGSLMTPVRGLYSVAAANAEPGAVLQSAAVARRRAYVELLRASVNTVDELQAISASTATADEGSHSVRADSAVTGAASTASGATDLLSPLRFVCQELLAPCVSSLVILLARDPVALAVHNGGRSCSDTTPARHAMRDALRRLIQHSVQRRSLSGTPGPRRPFDISCLGQTWAAIDEARWWELMEQATMDAALQRCVTVALESVSFVDACVAQGLVASAFRMLQSSTDANNTELGQRVSSSNIGGTAYHSDTAASALERTWSALFAVLRLHALSSGDPVSKAGEAVTYEGAERGSGAGAEQRSAHRCIGGTSSVSVRGNCGRRADGESLMSSMTGICWDRFRSPTATRAANSTRRSLRTTLSEGMFREEGLEWGRAACRAAQLPSSAMCGVSDASETGRPRQTVDAVATSAGLSASQQAQLAKILSVMRDTLFSRSEASCCAEHDTDSDTRPGALHMNGHAAELLQRCLLALVDAVQAQNAAAQTLATDVSARSMQSAPPPLHMRIVGWLEDALHRVALQLRDAETGAPPSGVDASVVHSYELSLLVRVYSVVLQRLQTVTAPSEAARVQQLCAEAEALYERTQAPWQDMLIRFYRSALQQVYTSLLRPRESGEDEPGHSAASSRSGTALHRLAYVTDSTAWVRVPRAGQVPLHDSSASESPGVAYPAQPTPALMTLTQAVLRHIHQALYGAPSVFGGLPTPLMSFESNDGAHSGVAAASGQEQSAAASATASAGLSGASTRCLRALVAEKERQRVRARVAAASAELYESELCSLIDVADESGGSASAAVASALQKGDATPAVTAATQSQADDMRLQWYMDVLFTASVWCAGSENAGGGDSSSNNSAGLLARGADSPAKALFEFHTGASGVPVDAAACVADGPLRQVVCRLESTCDPVRWRSGVPLVIAAYRQFISASALLWVVRSEESHNASLGGTRNDEACCSPSVAAAAAAKPFVAAGGAAAAPFSTERFLHPREHVDRLALLPIAVSSNAALAAAASMGAGGAPSAAAASASALGPPSYSLLPPTASALNPHSPSSTSSTSVPPTRPYRFGGSSSAVAAAMGAGGGAGVPSFMYPAGGGYDASSALMLDGVGAADVIGAGGATAATGSSSAAAAASLLWGTTQRGWNQLWGTR</sequence>
<feature type="region of interest" description="Disordered" evidence="8">
    <location>
        <begin position="116"/>
        <end position="151"/>
    </location>
</feature>
<keyword evidence="4" id="KW-0813">Transport</keyword>
<dbReference type="PANTHER" id="PTHR31658:SF0">
    <property type="entry name" value="CONSERVED OLIGOMERIC GOLGI COMPLEX SUBUNIT 1"/>
    <property type="match status" value="1"/>
</dbReference>
<dbReference type="PANTHER" id="PTHR31658">
    <property type="entry name" value="CONSERVED OLIGOMERIC GOLGI COMPLEX SUBUNIT 1"/>
    <property type="match status" value="1"/>
</dbReference>
<evidence type="ECO:0000256" key="8">
    <source>
        <dbReference type="SAM" id="MobiDB-lite"/>
    </source>
</evidence>
<feature type="compositionally biased region" description="Polar residues" evidence="8">
    <location>
        <begin position="116"/>
        <end position="143"/>
    </location>
</feature>
<protein>
    <recommendedName>
        <fullName evidence="3">Conserved oligomeric Golgi complex subunit 1</fullName>
    </recommendedName>
</protein>
<dbReference type="InterPro" id="IPR033370">
    <property type="entry name" value="COG1"/>
</dbReference>
<keyword evidence="5" id="KW-0653">Protein transport</keyword>
<evidence type="ECO:0000256" key="4">
    <source>
        <dbReference type="ARBA" id="ARBA00022448"/>
    </source>
</evidence>
<name>A0A836KV04_9TRYP</name>
<evidence type="ECO:0000256" key="2">
    <source>
        <dbReference type="ARBA" id="ARBA00006653"/>
    </source>
</evidence>
<evidence type="ECO:0000256" key="5">
    <source>
        <dbReference type="ARBA" id="ARBA00022927"/>
    </source>
</evidence>
<proteinExistence type="inferred from homology"/>
<keyword evidence="6" id="KW-0333">Golgi apparatus</keyword>
<organism evidence="9 10">
    <name type="scientific">Leishmania orientalis</name>
    <dbReference type="NCBI Taxonomy" id="2249476"/>
    <lineage>
        <taxon>Eukaryota</taxon>
        <taxon>Discoba</taxon>
        <taxon>Euglenozoa</taxon>
        <taxon>Kinetoplastea</taxon>
        <taxon>Metakinetoplastina</taxon>
        <taxon>Trypanosomatida</taxon>
        <taxon>Trypanosomatidae</taxon>
        <taxon>Leishmaniinae</taxon>
        <taxon>Leishmania</taxon>
    </lineage>
</organism>
<comment type="caution">
    <text evidence="9">The sequence shown here is derived from an EMBL/GenBank/DDBJ whole genome shotgun (WGS) entry which is preliminary data.</text>
</comment>
<feature type="compositionally biased region" description="Low complexity" evidence="8">
    <location>
        <begin position="1876"/>
        <end position="1886"/>
    </location>
</feature>
<gene>
    <name evidence="9" type="ORF">LSCM4_08141</name>
</gene>
<evidence type="ECO:0000256" key="3">
    <source>
        <dbReference type="ARBA" id="ARBA00020978"/>
    </source>
</evidence>
<keyword evidence="7" id="KW-0472">Membrane</keyword>
<feature type="region of interest" description="Disordered" evidence="8">
    <location>
        <begin position="1867"/>
        <end position="1890"/>
    </location>
</feature>
<dbReference type="GO" id="GO:0006891">
    <property type="term" value="P:intra-Golgi vesicle-mediated transport"/>
    <property type="evidence" value="ECO:0007669"/>
    <property type="project" value="InterPro"/>
</dbReference>
<dbReference type="GO" id="GO:0000139">
    <property type="term" value="C:Golgi membrane"/>
    <property type="evidence" value="ECO:0007669"/>
    <property type="project" value="UniProtKB-SubCell"/>
</dbReference>
<evidence type="ECO:0000256" key="7">
    <source>
        <dbReference type="ARBA" id="ARBA00023136"/>
    </source>
</evidence>
<reference evidence="10" key="1">
    <citation type="journal article" date="2021" name="Microbiol. Resour. Announc.">
        <title>LGAAP: Leishmaniinae Genome Assembly and Annotation Pipeline.</title>
        <authorList>
            <person name="Almutairi H."/>
            <person name="Urbaniak M.D."/>
            <person name="Bates M.D."/>
            <person name="Jariyapan N."/>
            <person name="Kwakye-Nuako G."/>
            <person name="Thomaz-Soccol V."/>
            <person name="Al-Salem W.S."/>
            <person name="Dillon R.J."/>
            <person name="Bates P.A."/>
            <person name="Gatherer D."/>
        </authorList>
    </citation>
    <scope>NUCLEOTIDE SEQUENCE [LARGE SCALE GENOMIC DNA]</scope>
</reference>
<dbReference type="Pfam" id="PF08700">
    <property type="entry name" value="VPS51_Exo84_N"/>
    <property type="match status" value="1"/>
</dbReference>
<evidence type="ECO:0000256" key="1">
    <source>
        <dbReference type="ARBA" id="ARBA00004395"/>
    </source>
</evidence>
<reference evidence="10" key="2">
    <citation type="journal article" date="2021" name="Sci. Data">
        <title>Chromosome-scale genome sequencing, assembly and annotation of six genomes from subfamily Leishmaniinae.</title>
        <authorList>
            <person name="Almutairi H."/>
            <person name="Urbaniak M.D."/>
            <person name="Bates M.D."/>
            <person name="Jariyapan N."/>
            <person name="Kwakye-Nuako G."/>
            <person name="Thomaz Soccol V."/>
            <person name="Al-Salem W.S."/>
            <person name="Dillon R.J."/>
            <person name="Bates P.A."/>
            <person name="Gatherer D."/>
        </authorList>
    </citation>
    <scope>NUCLEOTIDE SEQUENCE [LARGE SCALE GENOMIC DNA]</scope>
</reference>
<dbReference type="EMBL" id="JAFHLR010000002">
    <property type="protein sequence ID" value="KAG5488164.1"/>
    <property type="molecule type" value="Genomic_DNA"/>
</dbReference>
<keyword evidence="10" id="KW-1185">Reference proteome</keyword>